<feature type="region of interest" description="Disordered" evidence="9">
    <location>
        <begin position="215"/>
        <end position="289"/>
    </location>
</feature>
<comment type="subcellular location">
    <subcellularLocation>
        <location evidence="2">Cytoplasm</location>
    </subcellularLocation>
    <subcellularLocation>
        <location evidence="1">Nucleus</location>
    </subcellularLocation>
</comment>
<feature type="compositionally biased region" description="Polar residues" evidence="9">
    <location>
        <begin position="230"/>
        <end position="242"/>
    </location>
</feature>
<protein>
    <recommendedName>
        <fullName evidence="10">Maelstrom domain-containing protein</fullName>
    </recommendedName>
</protein>
<feature type="region of interest" description="Disordered" evidence="9">
    <location>
        <begin position="120"/>
        <end position="139"/>
    </location>
</feature>
<dbReference type="InterPro" id="IPR024970">
    <property type="entry name" value="Maelstrom"/>
</dbReference>
<name>A0AAV8WRY4_9CUCU</name>
<proteinExistence type="inferred from homology"/>
<evidence type="ECO:0000256" key="6">
    <source>
        <dbReference type="ARBA" id="ARBA00023125"/>
    </source>
</evidence>
<dbReference type="PANTHER" id="PTHR21358:SF4">
    <property type="entry name" value="PROTEIN MAELSTROM HOMOLOG"/>
    <property type="match status" value="1"/>
</dbReference>
<dbReference type="GO" id="GO:0007140">
    <property type="term" value="P:male meiotic nuclear division"/>
    <property type="evidence" value="ECO:0007669"/>
    <property type="project" value="TreeGrafter"/>
</dbReference>
<evidence type="ECO:0000256" key="1">
    <source>
        <dbReference type="ARBA" id="ARBA00004123"/>
    </source>
</evidence>
<dbReference type="EMBL" id="JANEYF010004983">
    <property type="protein sequence ID" value="KAJ8929484.1"/>
    <property type="molecule type" value="Genomic_DNA"/>
</dbReference>
<keyword evidence="8" id="KW-0539">Nucleus</keyword>
<evidence type="ECO:0000256" key="8">
    <source>
        <dbReference type="ARBA" id="ARBA00023242"/>
    </source>
</evidence>
<evidence type="ECO:0000256" key="7">
    <source>
        <dbReference type="ARBA" id="ARBA00023158"/>
    </source>
</evidence>
<keyword evidence="7" id="KW-0943">RNA-mediated gene silencing</keyword>
<keyword evidence="12" id="KW-1185">Reference proteome</keyword>
<dbReference type="GO" id="GO:0007283">
    <property type="term" value="P:spermatogenesis"/>
    <property type="evidence" value="ECO:0007669"/>
    <property type="project" value="TreeGrafter"/>
</dbReference>
<evidence type="ECO:0000256" key="9">
    <source>
        <dbReference type="SAM" id="MobiDB-lite"/>
    </source>
</evidence>
<dbReference type="AlphaFoldDB" id="A0AAV8WRY4"/>
<keyword evidence="5" id="KW-0221">Differentiation</keyword>
<reference evidence="11" key="1">
    <citation type="journal article" date="2023" name="Insect Mol. Biol.">
        <title>Genome sequencing provides insights into the evolution of gene families encoding plant cell wall-degrading enzymes in longhorned beetles.</title>
        <authorList>
            <person name="Shin N.R."/>
            <person name="Okamura Y."/>
            <person name="Kirsch R."/>
            <person name="Pauchet Y."/>
        </authorList>
    </citation>
    <scope>NUCLEOTIDE SEQUENCE</scope>
    <source>
        <strain evidence="11">RBIC_L_NR</strain>
    </source>
</reference>
<comment type="caution">
    <text evidence="11">The sequence shown here is derived from an EMBL/GenBank/DDBJ whole genome shotgun (WGS) entry which is preliminary data.</text>
</comment>
<evidence type="ECO:0000313" key="12">
    <source>
        <dbReference type="Proteomes" id="UP001162156"/>
    </source>
</evidence>
<dbReference type="GO" id="GO:0034587">
    <property type="term" value="P:piRNA processing"/>
    <property type="evidence" value="ECO:0007669"/>
    <property type="project" value="TreeGrafter"/>
</dbReference>
<feature type="domain" description="Maelstrom" evidence="10">
    <location>
        <begin position="11"/>
        <end position="111"/>
    </location>
</feature>
<keyword evidence="6" id="KW-0238">DNA-binding</keyword>
<evidence type="ECO:0000256" key="5">
    <source>
        <dbReference type="ARBA" id="ARBA00022782"/>
    </source>
</evidence>
<evidence type="ECO:0000256" key="2">
    <source>
        <dbReference type="ARBA" id="ARBA00004496"/>
    </source>
</evidence>
<evidence type="ECO:0000259" key="10">
    <source>
        <dbReference type="Pfam" id="PF13017"/>
    </source>
</evidence>
<comment type="similarity">
    <text evidence="3">Belongs to the maelstrom family.</text>
</comment>
<dbReference type="GO" id="GO:0043565">
    <property type="term" value="F:sequence-specific DNA binding"/>
    <property type="evidence" value="ECO:0007669"/>
    <property type="project" value="TreeGrafter"/>
</dbReference>
<organism evidence="11 12">
    <name type="scientific">Rhamnusium bicolor</name>
    <dbReference type="NCBI Taxonomy" id="1586634"/>
    <lineage>
        <taxon>Eukaryota</taxon>
        <taxon>Metazoa</taxon>
        <taxon>Ecdysozoa</taxon>
        <taxon>Arthropoda</taxon>
        <taxon>Hexapoda</taxon>
        <taxon>Insecta</taxon>
        <taxon>Pterygota</taxon>
        <taxon>Neoptera</taxon>
        <taxon>Endopterygota</taxon>
        <taxon>Coleoptera</taxon>
        <taxon>Polyphaga</taxon>
        <taxon>Cucujiformia</taxon>
        <taxon>Chrysomeloidea</taxon>
        <taxon>Cerambycidae</taxon>
        <taxon>Lepturinae</taxon>
        <taxon>Rhagiini</taxon>
        <taxon>Rhamnusium</taxon>
    </lineage>
</organism>
<dbReference type="Proteomes" id="UP001162156">
    <property type="component" value="Unassembled WGS sequence"/>
</dbReference>
<accession>A0AAV8WRY4</accession>
<dbReference type="GO" id="GO:0030154">
    <property type="term" value="P:cell differentiation"/>
    <property type="evidence" value="ECO:0007669"/>
    <property type="project" value="UniProtKB-KW"/>
</dbReference>
<dbReference type="GO" id="GO:0045892">
    <property type="term" value="P:negative regulation of DNA-templated transcription"/>
    <property type="evidence" value="ECO:0007669"/>
    <property type="project" value="TreeGrafter"/>
</dbReference>
<evidence type="ECO:0000256" key="4">
    <source>
        <dbReference type="ARBA" id="ARBA00022490"/>
    </source>
</evidence>
<evidence type="ECO:0000256" key="3">
    <source>
        <dbReference type="ARBA" id="ARBA00007057"/>
    </source>
</evidence>
<dbReference type="GO" id="GO:0005634">
    <property type="term" value="C:nucleus"/>
    <property type="evidence" value="ECO:0007669"/>
    <property type="project" value="UniProtKB-SubCell"/>
</dbReference>
<keyword evidence="4" id="KW-0963">Cytoplasm</keyword>
<gene>
    <name evidence="11" type="ORF">NQ314_017816</name>
</gene>
<dbReference type="GO" id="GO:0060964">
    <property type="term" value="P:regulation of miRNA-mediated gene silencing"/>
    <property type="evidence" value="ECO:0007669"/>
    <property type="project" value="InterPro"/>
</dbReference>
<dbReference type="InterPro" id="IPR039259">
    <property type="entry name" value="Protein_maelstrom"/>
</dbReference>
<sequence>MIQLVLDTWCMDYQDNCNINVYNLQYMFRMLRNTVARDNVWHTDTYSAREIEKDVYAYAVGISCEYHEITNVPVYCSRSVVVRYAYTICDNCCSDLKIELTPGFHLPDKAFTGVCSSRPSSAASFNSSKSSRSKAVNSSVREDDSDSVISFSSKSEWENQSITSETSSNTINNDEEFPSLGKVKRKQVASLQSWNRFSPKDSSSVFSQLNYAGATGTSGLSKRPADMPSSVMNTSEKLSGDSSKYPDFFSVGRGKPKRFDNEVNDFPALGRSKGVMSFKGRGLRRHDDQ</sequence>
<dbReference type="PANTHER" id="PTHR21358">
    <property type="entry name" value="PROTEIN MAELSTROM HOMOLOG"/>
    <property type="match status" value="1"/>
</dbReference>
<dbReference type="Pfam" id="PF13017">
    <property type="entry name" value="Maelstrom"/>
    <property type="match status" value="1"/>
</dbReference>
<evidence type="ECO:0000313" key="11">
    <source>
        <dbReference type="EMBL" id="KAJ8929484.1"/>
    </source>
</evidence>
<dbReference type="GO" id="GO:0043186">
    <property type="term" value="C:P granule"/>
    <property type="evidence" value="ECO:0007669"/>
    <property type="project" value="TreeGrafter"/>
</dbReference>